<dbReference type="Gene3D" id="2.120.10.80">
    <property type="entry name" value="Kelch-type beta propeller"/>
    <property type="match status" value="1"/>
</dbReference>
<accession>A0A8T0J936</accession>
<comment type="caution">
    <text evidence="1">The sequence shown here is derived from an EMBL/GenBank/DDBJ whole genome shotgun (WGS) entry which is preliminary data.</text>
</comment>
<dbReference type="InterPro" id="IPR006652">
    <property type="entry name" value="Kelch_1"/>
</dbReference>
<protein>
    <recommendedName>
        <fullName evidence="3">F-box domain-containing protein</fullName>
    </recommendedName>
</protein>
<name>A0A8T0J936_CERPU</name>
<proteinExistence type="predicted"/>
<dbReference type="PANTHER" id="PTHR46407:SF3">
    <property type="entry name" value="OS02G0208700 PROTEIN"/>
    <property type="match status" value="1"/>
</dbReference>
<dbReference type="GO" id="GO:2000762">
    <property type="term" value="P:regulation of phenylpropanoid metabolic process"/>
    <property type="evidence" value="ECO:0007669"/>
    <property type="project" value="InterPro"/>
</dbReference>
<dbReference type="InterPro" id="IPR044595">
    <property type="entry name" value="KMD1-4"/>
</dbReference>
<keyword evidence="2" id="KW-1185">Reference proteome</keyword>
<gene>
    <name evidence="1" type="ORF">KC19_1G169800</name>
</gene>
<dbReference type="PANTHER" id="PTHR46407">
    <property type="entry name" value="OS02G0208700 PROTEIN"/>
    <property type="match status" value="1"/>
</dbReference>
<dbReference type="SMART" id="SM00612">
    <property type="entry name" value="Kelch"/>
    <property type="match status" value="2"/>
</dbReference>
<dbReference type="Proteomes" id="UP000822688">
    <property type="component" value="Chromosome 1"/>
</dbReference>
<reference evidence="1" key="1">
    <citation type="submission" date="2020-06" db="EMBL/GenBank/DDBJ databases">
        <title>WGS assembly of Ceratodon purpureus strain R40.</title>
        <authorList>
            <person name="Carey S.B."/>
            <person name="Jenkins J."/>
            <person name="Shu S."/>
            <person name="Lovell J.T."/>
            <person name="Sreedasyam A."/>
            <person name="Maumus F."/>
            <person name="Tiley G.P."/>
            <person name="Fernandez-Pozo N."/>
            <person name="Barry K."/>
            <person name="Chen C."/>
            <person name="Wang M."/>
            <person name="Lipzen A."/>
            <person name="Daum C."/>
            <person name="Saski C.A."/>
            <person name="Payton A.C."/>
            <person name="Mcbreen J.C."/>
            <person name="Conrad R.E."/>
            <person name="Kollar L.M."/>
            <person name="Olsson S."/>
            <person name="Huttunen S."/>
            <person name="Landis J.B."/>
            <person name="Wickett N.J."/>
            <person name="Johnson M.G."/>
            <person name="Rensing S.A."/>
            <person name="Grimwood J."/>
            <person name="Schmutz J."/>
            <person name="Mcdaniel S.F."/>
        </authorList>
    </citation>
    <scope>NUCLEOTIDE SEQUENCE</scope>
    <source>
        <strain evidence="1">R40</strain>
    </source>
</reference>
<sequence length="394" mass="43264">MADYVAYNRMMELGCEGVNGGGLIDALPDDVFVKCLVRVPLQWHANLQRVSRAVRELVVSKEYYEQRRVEGASGSFVCMLQPMPMSTEVLAEKCCSFMAACFDPVYGVTLLDVTSREWQRLPAIPGLPRGLPTFCKLVAVKGKLVAMGGWWQSTWEPSRSVFVYDFSSQRWSQGADMLSVRNFFACGAVGSKVVVAGGHDAEKKALRSVEAFDVETGCWEKLESMREERDECTGVVMDGRFYVVSGYGTESQGVFRKSAEVYDAGVNAWSLIENMWPLVARDADVANPSSMAAMAGRLYGVHGKDIIVYSPEKNAWSVVEKVPEDAEKGEMASFSIAATGSSLVITGLARKNDTATLRTLSLIPGCGARKAQWVTVPCNDQFLNMAQTSCSFEM</sequence>
<dbReference type="AlphaFoldDB" id="A0A8T0J936"/>
<dbReference type="GO" id="GO:0080037">
    <property type="term" value="P:negative regulation of cytokinin-activated signaling pathway"/>
    <property type="evidence" value="ECO:0007669"/>
    <property type="project" value="InterPro"/>
</dbReference>
<dbReference type="InterPro" id="IPR015915">
    <property type="entry name" value="Kelch-typ_b-propeller"/>
</dbReference>
<evidence type="ECO:0000313" key="2">
    <source>
        <dbReference type="Proteomes" id="UP000822688"/>
    </source>
</evidence>
<evidence type="ECO:0000313" key="1">
    <source>
        <dbReference type="EMBL" id="KAG0591358.1"/>
    </source>
</evidence>
<dbReference type="EMBL" id="CM026421">
    <property type="protein sequence ID" value="KAG0591358.1"/>
    <property type="molecule type" value="Genomic_DNA"/>
</dbReference>
<dbReference type="Pfam" id="PF24681">
    <property type="entry name" value="Kelch_KLHDC2_KLHL20_DRC7"/>
    <property type="match status" value="1"/>
</dbReference>
<dbReference type="SUPFAM" id="SSF117281">
    <property type="entry name" value="Kelch motif"/>
    <property type="match status" value="1"/>
</dbReference>
<organism evidence="1 2">
    <name type="scientific">Ceratodon purpureus</name>
    <name type="common">Fire moss</name>
    <name type="synonym">Dicranum purpureum</name>
    <dbReference type="NCBI Taxonomy" id="3225"/>
    <lineage>
        <taxon>Eukaryota</taxon>
        <taxon>Viridiplantae</taxon>
        <taxon>Streptophyta</taxon>
        <taxon>Embryophyta</taxon>
        <taxon>Bryophyta</taxon>
        <taxon>Bryophytina</taxon>
        <taxon>Bryopsida</taxon>
        <taxon>Dicranidae</taxon>
        <taxon>Pseudoditrichales</taxon>
        <taxon>Ditrichaceae</taxon>
        <taxon>Ceratodon</taxon>
    </lineage>
</organism>
<evidence type="ECO:0008006" key="3">
    <source>
        <dbReference type="Google" id="ProtNLM"/>
    </source>
</evidence>